<dbReference type="Proteomes" id="UP000011783">
    <property type="component" value="Unassembled WGS sequence"/>
</dbReference>
<organism evidence="2 3">
    <name type="scientific">Leptospira borgpetersenii str. 200701203</name>
    <dbReference type="NCBI Taxonomy" id="1193007"/>
    <lineage>
        <taxon>Bacteria</taxon>
        <taxon>Pseudomonadati</taxon>
        <taxon>Spirochaetota</taxon>
        <taxon>Spirochaetia</taxon>
        <taxon>Leptospirales</taxon>
        <taxon>Leptospiraceae</taxon>
        <taxon>Leptospira</taxon>
    </lineage>
</organism>
<dbReference type="EMBL" id="AKWO02000106">
    <property type="protein sequence ID" value="EMF97947.1"/>
    <property type="molecule type" value="Genomic_DNA"/>
</dbReference>
<accession>M3F7L9</accession>
<reference evidence="2 3" key="1">
    <citation type="submission" date="2013-01" db="EMBL/GenBank/DDBJ databases">
        <authorList>
            <person name="Harkins D.M."/>
            <person name="Durkin A.S."/>
            <person name="Brinkac L.M."/>
            <person name="Haft D.H."/>
            <person name="Selengut J.D."/>
            <person name="Sanka R."/>
            <person name="DePew J."/>
            <person name="Purushe J."/>
            <person name="Picardeau M."/>
            <person name="Werts C."/>
            <person name="Goarant C."/>
            <person name="Vinetz J.M."/>
            <person name="Sutton G.G."/>
            <person name="Nierman W.C."/>
            <person name="Fouts D.E."/>
        </authorList>
    </citation>
    <scope>NUCLEOTIDE SEQUENCE [LARGE SCALE GENOMIC DNA]</scope>
    <source>
        <strain evidence="2 3">200701203</strain>
    </source>
</reference>
<proteinExistence type="predicted"/>
<gene>
    <name evidence="2" type="ORF">LEP1GSC123_4077</name>
</gene>
<evidence type="ECO:0000256" key="1">
    <source>
        <dbReference type="SAM" id="MobiDB-lite"/>
    </source>
</evidence>
<sequence>MEVKTYTKQEKLKMLDVMLSKLLKDIQEKKNFTPFLEVSDEYSGYTISVGESLGDELVGGLFQKEGFSKFEKYVTIAEVVRLLKKGDKGGMSEDGGSLWVMLEADRFEYGIDLFFPEKKGDGLCGVFVRLRPERELVTSERTGTPGSGAEANKPGEGVAEYRVWKHN</sequence>
<dbReference type="BioCyc" id="LBOR1193007:G11KN-1721-MONOMER"/>
<dbReference type="AlphaFoldDB" id="M3F7L9"/>
<feature type="region of interest" description="Disordered" evidence="1">
    <location>
        <begin position="138"/>
        <end position="157"/>
    </location>
</feature>
<evidence type="ECO:0000313" key="2">
    <source>
        <dbReference type="EMBL" id="EMF97947.1"/>
    </source>
</evidence>
<protein>
    <submittedName>
        <fullName evidence="2">Uncharacterized protein</fullName>
    </submittedName>
</protein>
<name>M3F7L9_LEPBO</name>
<evidence type="ECO:0000313" key="3">
    <source>
        <dbReference type="Proteomes" id="UP000011783"/>
    </source>
</evidence>
<comment type="caution">
    <text evidence="2">The sequence shown here is derived from an EMBL/GenBank/DDBJ whole genome shotgun (WGS) entry which is preliminary data.</text>
</comment>